<evidence type="ECO:0000313" key="2">
    <source>
        <dbReference type="Proteomes" id="UP000027015"/>
    </source>
</evidence>
<sequence length="59" mass="6739">MPKKASKNSETDYYATKVAEKVCLSGAKENLLLTEKADYLLEEKAYRSLKGAYHLLHYI</sequence>
<keyword evidence="2" id="KW-1185">Reference proteome</keyword>
<dbReference type="STRING" id="1134510.O9A_00019"/>
<gene>
    <name evidence="1" type="ORF">O9A_00019</name>
</gene>
<dbReference type="Proteomes" id="UP000027015">
    <property type="component" value="Unassembled WGS sequence"/>
</dbReference>
<dbReference type="RefSeq" id="WP_034457605.1">
    <property type="nucleotide sequence ID" value="NZ_CADEAH010000014.1"/>
</dbReference>
<name>A0A067W958_9HYPH</name>
<dbReference type="PATRIC" id="fig|1134510.3.peg.22"/>
<reference evidence="1 2" key="1">
    <citation type="submission" date="2012-04" db="EMBL/GenBank/DDBJ databases">
        <title>The Genome Sequence of Bartonella koehlerae C-29.</title>
        <authorList>
            <consortium name="The Broad Institute Genome Sequencing Platform"/>
            <consortium name="The Broad Institute Genome Sequencing Center for Infectious Disease"/>
            <person name="Feldgarden M."/>
            <person name="Kirby J."/>
            <person name="Kosoy M."/>
            <person name="Birtles R."/>
            <person name="Probert W.S."/>
            <person name="Chiaraviglio L."/>
            <person name="Walker B."/>
            <person name="Young S.K."/>
            <person name="Zeng Q."/>
            <person name="Gargeya S."/>
            <person name="Fitzgerald M."/>
            <person name="Haas B."/>
            <person name="Abouelleil A."/>
            <person name="Alvarado L."/>
            <person name="Arachchi H.M."/>
            <person name="Berlin A.M."/>
            <person name="Chapman S.B."/>
            <person name="Goldberg J."/>
            <person name="Griggs A."/>
            <person name="Gujja S."/>
            <person name="Hansen M."/>
            <person name="Howarth C."/>
            <person name="Imamovic A."/>
            <person name="Larimer J."/>
            <person name="McCowen C."/>
            <person name="Montmayeur A."/>
            <person name="Murphy C."/>
            <person name="Neiman D."/>
            <person name="Pearson M."/>
            <person name="Priest M."/>
            <person name="Roberts A."/>
            <person name="Saif S."/>
            <person name="Shea T."/>
            <person name="Sisk P."/>
            <person name="Sykes S."/>
            <person name="Wortman J."/>
            <person name="Nusbaum C."/>
            <person name="Birren B."/>
        </authorList>
    </citation>
    <scope>NUCLEOTIDE SEQUENCE [LARGE SCALE GENOMIC DNA]</scope>
    <source>
        <strain evidence="1 2">C-29</strain>
    </source>
</reference>
<protein>
    <submittedName>
        <fullName evidence="1">Uncharacterized protein</fullName>
    </submittedName>
</protein>
<dbReference type="HOGENOM" id="CLU_2950930_0_0_5"/>
<organism evidence="1 2">
    <name type="scientific">Bartonella koehlerae C-29</name>
    <dbReference type="NCBI Taxonomy" id="1134510"/>
    <lineage>
        <taxon>Bacteria</taxon>
        <taxon>Pseudomonadati</taxon>
        <taxon>Pseudomonadota</taxon>
        <taxon>Alphaproteobacteria</taxon>
        <taxon>Hyphomicrobiales</taxon>
        <taxon>Bartonellaceae</taxon>
        <taxon>Bartonella</taxon>
    </lineage>
</organism>
<evidence type="ECO:0000313" key="1">
    <source>
        <dbReference type="EMBL" id="KEC56525.1"/>
    </source>
</evidence>
<proteinExistence type="predicted"/>
<comment type="caution">
    <text evidence="1">The sequence shown here is derived from an EMBL/GenBank/DDBJ whole genome shotgun (WGS) entry which is preliminary data.</text>
</comment>
<dbReference type="AlphaFoldDB" id="A0A067W958"/>
<accession>A0A067W958</accession>
<dbReference type="EMBL" id="AHPL01000001">
    <property type="protein sequence ID" value="KEC56525.1"/>
    <property type="molecule type" value="Genomic_DNA"/>
</dbReference>